<evidence type="ECO:0000313" key="5">
    <source>
        <dbReference type="Proteomes" id="UP000284219"/>
    </source>
</evidence>
<keyword evidence="2" id="KW-0479">Metal-binding</keyword>
<dbReference type="InterPro" id="IPR017515">
    <property type="entry name" value="MeMalonyl-CoA_epimerase"/>
</dbReference>
<keyword evidence="5" id="KW-1185">Reference proteome</keyword>
<dbReference type="InterPro" id="IPR029068">
    <property type="entry name" value="Glyas_Bleomycin-R_OHBP_Dase"/>
</dbReference>
<accession>A0A419SMX0</accession>
<organism evidence="4 5">
    <name type="scientific">Ammoniphilus oxalaticus</name>
    <dbReference type="NCBI Taxonomy" id="66863"/>
    <lineage>
        <taxon>Bacteria</taxon>
        <taxon>Bacillati</taxon>
        <taxon>Bacillota</taxon>
        <taxon>Bacilli</taxon>
        <taxon>Bacillales</taxon>
        <taxon>Paenibacillaceae</taxon>
        <taxon>Aneurinibacillus group</taxon>
        <taxon>Ammoniphilus</taxon>
    </lineage>
</organism>
<dbReference type="GO" id="GO:0004493">
    <property type="term" value="F:methylmalonyl-CoA epimerase activity"/>
    <property type="evidence" value="ECO:0007669"/>
    <property type="project" value="TreeGrafter"/>
</dbReference>
<dbReference type="SUPFAM" id="SSF54593">
    <property type="entry name" value="Glyoxalase/Bleomycin resistance protein/Dihydroxybiphenyl dioxygenase"/>
    <property type="match status" value="1"/>
</dbReference>
<feature type="domain" description="VOC" evidence="3">
    <location>
        <begin position="8"/>
        <end position="136"/>
    </location>
</feature>
<evidence type="ECO:0000256" key="1">
    <source>
        <dbReference type="ARBA" id="ARBA00009308"/>
    </source>
</evidence>
<dbReference type="Proteomes" id="UP000284219">
    <property type="component" value="Unassembled WGS sequence"/>
</dbReference>
<dbReference type="GO" id="GO:0046491">
    <property type="term" value="P:L-methylmalonyl-CoA metabolic process"/>
    <property type="evidence" value="ECO:0007669"/>
    <property type="project" value="TreeGrafter"/>
</dbReference>
<dbReference type="NCBIfam" id="TIGR03081">
    <property type="entry name" value="metmalonyl_epim"/>
    <property type="match status" value="1"/>
</dbReference>
<dbReference type="Pfam" id="PF13669">
    <property type="entry name" value="Glyoxalase_4"/>
    <property type="match status" value="1"/>
</dbReference>
<protein>
    <submittedName>
        <fullName evidence="4">Methylmalonyl-CoA epimerase</fullName>
    </submittedName>
</protein>
<dbReference type="EMBL" id="MCHY01000006">
    <property type="protein sequence ID" value="RKD25625.1"/>
    <property type="molecule type" value="Genomic_DNA"/>
</dbReference>
<dbReference type="InterPro" id="IPR051785">
    <property type="entry name" value="MMCE/EMCE_epimerase"/>
</dbReference>
<dbReference type="PANTHER" id="PTHR43048">
    <property type="entry name" value="METHYLMALONYL-COA EPIMERASE"/>
    <property type="match status" value="1"/>
</dbReference>
<reference evidence="4 5" key="1">
    <citation type="submission" date="2016-08" db="EMBL/GenBank/DDBJ databases">
        <title>Novel Firmicute Genomes.</title>
        <authorList>
            <person name="Poppleton D.I."/>
            <person name="Gribaldo S."/>
        </authorList>
    </citation>
    <scope>NUCLEOTIDE SEQUENCE [LARGE SCALE GENOMIC DNA]</scope>
    <source>
        <strain evidence="4 5">RAOx-1</strain>
    </source>
</reference>
<sequence>MKRDGPKKIAHIGIAVSNLREAVHLYTTVLGFTLEGYETVDSEKVRIAFLKIGETRLELLEATSPDSPIARFIERRGEGIHHLAFQVDSLSERLRALQEQGINLIDPTPKQGADGNQIAFLHPSSTRGVLIELCESFQMRSEFEN</sequence>
<dbReference type="CDD" id="cd07249">
    <property type="entry name" value="MMCE"/>
    <property type="match status" value="1"/>
</dbReference>
<evidence type="ECO:0000313" key="4">
    <source>
        <dbReference type="EMBL" id="RKD25625.1"/>
    </source>
</evidence>
<evidence type="ECO:0000256" key="2">
    <source>
        <dbReference type="ARBA" id="ARBA00022723"/>
    </source>
</evidence>
<dbReference type="RefSeq" id="WP_120188294.1">
    <property type="nucleotide sequence ID" value="NZ_MCHY01000006.1"/>
</dbReference>
<proteinExistence type="inferred from homology"/>
<dbReference type="GO" id="GO:0046872">
    <property type="term" value="F:metal ion binding"/>
    <property type="evidence" value="ECO:0007669"/>
    <property type="project" value="UniProtKB-KW"/>
</dbReference>
<evidence type="ECO:0000259" key="3">
    <source>
        <dbReference type="PROSITE" id="PS51819"/>
    </source>
</evidence>
<name>A0A419SMX0_9BACL</name>
<comment type="caution">
    <text evidence="4">The sequence shown here is derived from an EMBL/GenBank/DDBJ whole genome shotgun (WGS) entry which is preliminary data.</text>
</comment>
<comment type="similarity">
    <text evidence="1">Belongs to the methylmalonyl-CoA epimerase family.</text>
</comment>
<dbReference type="AlphaFoldDB" id="A0A419SMX0"/>
<dbReference type="PANTHER" id="PTHR43048:SF3">
    <property type="entry name" value="METHYLMALONYL-COA EPIMERASE, MITOCHONDRIAL"/>
    <property type="match status" value="1"/>
</dbReference>
<gene>
    <name evidence="4" type="ORF">BEP19_01390</name>
</gene>
<dbReference type="PROSITE" id="PS51819">
    <property type="entry name" value="VOC"/>
    <property type="match status" value="1"/>
</dbReference>
<dbReference type="Gene3D" id="3.10.180.10">
    <property type="entry name" value="2,3-Dihydroxybiphenyl 1,2-Dioxygenase, domain 1"/>
    <property type="match status" value="1"/>
</dbReference>
<dbReference type="InterPro" id="IPR037523">
    <property type="entry name" value="VOC_core"/>
</dbReference>
<dbReference type="OrthoDB" id="9788468at2"/>